<name>A0ABR7CMM6_9BACT</name>
<dbReference type="EC" id="2.7.13.3" evidence="2"/>
<dbReference type="InterPro" id="IPR003661">
    <property type="entry name" value="HisK_dim/P_dom"/>
</dbReference>
<feature type="domain" description="PAC" evidence="8">
    <location>
        <begin position="966"/>
        <end position="1020"/>
    </location>
</feature>
<dbReference type="InterPro" id="IPR005467">
    <property type="entry name" value="His_kinase_dom"/>
</dbReference>
<dbReference type="Pfam" id="PF02518">
    <property type="entry name" value="HATPase_c"/>
    <property type="match status" value="1"/>
</dbReference>
<dbReference type="PANTHER" id="PTHR43711">
    <property type="entry name" value="TWO-COMPONENT HISTIDINE KINASE"/>
    <property type="match status" value="1"/>
</dbReference>
<sequence length="1260" mass="143974">MRIRIYLLLCIALLTGDCIHGSARSKDGILVISSYSPLKENGNHVIASLVGALREETDRNLFVEYMDCENSPELAEWKSWMNSMFRAHDETPEAVVILGGEAWTTYRECVPDTWRDVPVVLGLVKRGYIDYVAREKKKITDIRQISPIDSTFDGFRVTGYYYADYFNENIDFIKRLQPEVTRIAFCYDDRYAHDFFEPYLSQLVASHPPLELDYLVGSRLSTQELLKSIFAMDSSYALLTGGWYTDRNRYPHAYSMLHNELTRHSTKNMYQLQEQDLTEANYIGGYFVSGKELGRDIAGLTYSVLTEGIENSPAFGPTPSSPRHHVNYKTLLKMGIDPSRLPADTVLHNTDPTLLERYPVEVALVCCLLLLLTASAIFALVYRRKREQQYKKNSQKMQHLLGSMPNMVVIFDREMNIVDILNPDRVIMLGKTVDELKGNNLYRLQENFPTFSEAADTLISHVTSTEKTKQARDFSYEVTTTRNKTLYFEARSVPFEDRKVLLFVHDTTTRVAAEKKAVMLKDFLQSIIHSLPVGVSVKDANDQFRYLFYNKKANDFYKEEKEVKLGKNDYELDSPVARQYREEDEKALESETPLVFDRVMYDKETKSYRFGVATKSRLIRDDGSRYIITTIADMTDLHKKETELDNIRNELSIALDAGSLSAWIYDVEEAKFMSLYSNTLSDGSPNPDVIQHMAHPESRADLDQFMEALLSGREPKRRGVFRFMRNGQYGWYETYAIAQKSPRTGRVVRIVGTERNISDEIEQQQKKEEYRLQLELAFDAAGITPWSYDVENDEFTSPSDKSVLYGHRYSLQEAVQVLMPDDRRASFLEAIGHLIDGTTQAIDAVFLFKQASGKQEWSQIAAKAFKRDSNGRARKIVGTRKYITESFEAEKKLKAYNFKSDLAIKSSGIVQWDYDVQTGIISSPNQNAFLRDGLPIGTYLKLIHPEDANRFKEALQGMIERGDETIHHQIRINIQQEGGYRWADIHGVAFERDPNGRITKITGLRRDITDLKNMTHELIVLRDRAEEANRLKTAFLANMSHEIRTPLNAIVGFSNLIAQTRNPEEIAEFCKIIETNNELLLQLINDILDLSKIEAGQLEFVYSDIDMNELFRNLEQIYLFRLKGTVQLICNLPERTFVTHSERNRLTQVVSNFLSNACKFTTEGSITMGYECSDGLIRCFVTDTGKGIAPENLPHVFERFAKFDAFIQGTGLGLSICKTIIDKLGGEIGVESEEGKGTTFWFTIPPRPPEGGDPETIADL</sequence>
<proteinExistence type="predicted"/>
<comment type="catalytic activity">
    <reaction evidence="1">
        <text>ATP + protein L-histidine = ADP + protein N-phospho-L-histidine.</text>
        <dbReference type="EC" id="2.7.13.3"/>
    </reaction>
</comment>
<dbReference type="InterPro" id="IPR013656">
    <property type="entry name" value="PAS_4"/>
</dbReference>
<accession>A0ABR7CMM6</accession>
<dbReference type="PANTHER" id="PTHR43711:SF31">
    <property type="entry name" value="HISTIDINE KINASE"/>
    <property type="match status" value="1"/>
</dbReference>
<comment type="caution">
    <text evidence="9">The sequence shown here is derived from an EMBL/GenBank/DDBJ whole genome shotgun (WGS) entry which is preliminary data.</text>
</comment>
<dbReference type="PROSITE" id="PS50113">
    <property type="entry name" value="PAC"/>
    <property type="match status" value="2"/>
</dbReference>
<dbReference type="SUPFAM" id="SSF55785">
    <property type="entry name" value="PYP-like sensor domain (PAS domain)"/>
    <property type="match status" value="4"/>
</dbReference>
<dbReference type="Gene3D" id="1.10.287.130">
    <property type="match status" value="1"/>
</dbReference>
<dbReference type="Proteomes" id="UP000636891">
    <property type="component" value="Unassembled WGS sequence"/>
</dbReference>
<dbReference type="CDD" id="cd16922">
    <property type="entry name" value="HATPase_EvgS-ArcB-TorS-like"/>
    <property type="match status" value="1"/>
</dbReference>
<dbReference type="Pfam" id="PF13426">
    <property type="entry name" value="PAS_9"/>
    <property type="match status" value="1"/>
</dbReference>
<dbReference type="Pfam" id="PF00512">
    <property type="entry name" value="HisKA"/>
    <property type="match status" value="1"/>
</dbReference>
<dbReference type="InterPro" id="IPR000700">
    <property type="entry name" value="PAS-assoc_C"/>
</dbReference>
<feature type="domain" description="PAC" evidence="8">
    <location>
        <begin position="840"/>
        <end position="895"/>
    </location>
</feature>
<evidence type="ECO:0000256" key="3">
    <source>
        <dbReference type="ARBA" id="ARBA00022553"/>
    </source>
</evidence>
<evidence type="ECO:0000313" key="9">
    <source>
        <dbReference type="EMBL" id="MBC5616922.1"/>
    </source>
</evidence>
<keyword evidence="3" id="KW-0597">Phosphoprotein</keyword>
<dbReference type="Gene3D" id="3.30.565.10">
    <property type="entry name" value="Histidine kinase-like ATPase, C-terminal domain"/>
    <property type="match status" value="1"/>
</dbReference>
<keyword evidence="6" id="KW-0902">Two-component regulatory system</keyword>
<dbReference type="InterPro" id="IPR035965">
    <property type="entry name" value="PAS-like_dom_sf"/>
</dbReference>
<dbReference type="CDD" id="cd00082">
    <property type="entry name" value="HisKA"/>
    <property type="match status" value="1"/>
</dbReference>
<protein>
    <recommendedName>
        <fullName evidence="2">histidine kinase</fullName>
        <ecNumber evidence="2">2.7.13.3</ecNumber>
    </recommendedName>
</protein>
<dbReference type="SMART" id="SM00388">
    <property type="entry name" value="HisKA"/>
    <property type="match status" value="1"/>
</dbReference>
<dbReference type="InterPro" id="IPR000014">
    <property type="entry name" value="PAS"/>
</dbReference>
<dbReference type="EMBL" id="JACOOK010000003">
    <property type="protein sequence ID" value="MBC5616922.1"/>
    <property type="molecule type" value="Genomic_DNA"/>
</dbReference>
<dbReference type="InterPro" id="IPR036890">
    <property type="entry name" value="HATPase_C_sf"/>
</dbReference>
<dbReference type="InterPro" id="IPR013655">
    <property type="entry name" value="PAS_fold_3"/>
</dbReference>
<evidence type="ECO:0000313" key="10">
    <source>
        <dbReference type="Proteomes" id="UP000636891"/>
    </source>
</evidence>
<dbReference type="CDD" id="cd00130">
    <property type="entry name" value="PAS"/>
    <property type="match status" value="1"/>
</dbReference>
<dbReference type="SMART" id="SM00086">
    <property type="entry name" value="PAC"/>
    <property type="match status" value="3"/>
</dbReference>
<dbReference type="Gene3D" id="3.30.450.20">
    <property type="entry name" value="PAS domain"/>
    <property type="match status" value="5"/>
</dbReference>
<reference evidence="9 10" key="1">
    <citation type="submission" date="2020-08" db="EMBL/GenBank/DDBJ databases">
        <title>Genome public.</title>
        <authorList>
            <person name="Liu C."/>
            <person name="Sun Q."/>
        </authorList>
    </citation>
    <scope>NUCLEOTIDE SEQUENCE [LARGE SCALE GENOMIC DNA]</scope>
    <source>
        <strain evidence="9 10">New-7</strain>
    </source>
</reference>
<evidence type="ECO:0000256" key="6">
    <source>
        <dbReference type="ARBA" id="ARBA00023012"/>
    </source>
</evidence>
<evidence type="ECO:0000256" key="5">
    <source>
        <dbReference type="ARBA" id="ARBA00022777"/>
    </source>
</evidence>
<dbReference type="PROSITE" id="PS50109">
    <property type="entry name" value="HIS_KIN"/>
    <property type="match status" value="1"/>
</dbReference>
<keyword evidence="4" id="KW-0808">Transferase</keyword>
<dbReference type="InterPro" id="IPR050736">
    <property type="entry name" value="Sensor_HK_Regulatory"/>
</dbReference>
<dbReference type="InterPro" id="IPR001610">
    <property type="entry name" value="PAC"/>
</dbReference>
<dbReference type="Pfam" id="PF08448">
    <property type="entry name" value="PAS_4"/>
    <property type="match status" value="1"/>
</dbReference>
<dbReference type="SMART" id="SM00387">
    <property type="entry name" value="HATPase_c"/>
    <property type="match status" value="1"/>
</dbReference>
<evidence type="ECO:0000256" key="1">
    <source>
        <dbReference type="ARBA" id="ARBA00000085"/>
    </source>
</evidence>
<evidence type="ECO:0000256" key="4">
    <source>
        <dbReference type="ARBA" id="ARBA00022679"/>
    </source>
</evidence>
<evidence type="ECO:0000259" key="8">
    <source>
        <dbReference type="PROSITE" id="PS50113"/>
    </source>
</evidence>
<keyword evidence="10" id="KW-1185">Reference proteome</keyword>
<evidence type="ECO:0000259" key="7">
    <source>
        <dbReference type="PROSITE" id="PS50109"/>
    </source>
</evidence>
<keyword evidence="5" id="KW-0418">Kinase</keyword>
<dbReference type="SUPFAM" id="SSF47384">
    <property type="entry name" value="Homodimeric domain of signal transducing histidine kinase"/>
    <property type="match status" value="1"/>
</dbReference>
<dbReference type="Pfam" id="PF08447">
    <property type="entry name" value="PAS_3"/>
    <property type="match status" value="1"/>
</dbReference>
<dbReference type="PRINTS" id="PR00344">
    <property type="entry name" value="BCTRLSENSOR"/>
</dbReference>
<evidence type="ECO:0000256" key="2">
    <source>
        <dbReference type="ARBA" id="ARBA00012438"/>
    </source>
</evidence>
<gene>
    <name evidence="9" type="ORF">H8S08_07830</name>
</gene>
<dbReference type="SUPFAM" id="SSF55874">
    <property type="entry name" value="ATPase domain of HSP90 chaperone/DNA topoisomerase II/histidine kinase"/>
    <property type="match status" value="1"/>
</dbReference>
<dbReference type="InterPro" id="IPR003594">
    <property type="entry name" value="HATPase_dom"/>
</dbReference>
<feature type="domain" description="Histidine kinase" evidence="7">
    <location>
        <begin position="1038"/>
        <end position="1248"/>
    </location>
</feature>
<dbReference type="InterPro" id="IPR004358">
    <property type="entry name" value="Sig_transdc_His_kin-like_C"/>
</dbReference>
<organism evidence="9 10">
    <name type="scientific">Alistipes hominis</name>
    <dbReference type="NCBI Taxonomy" id="2763015"/>
    <lineage>
        <taxon>Bacteria</taxon>
        <taxon>Pseudomonadati</taxon>
        <taxon>Bacteroidota</taxon>
        <taxon>Bacteroidia</taxon>
        <taxon>Bacteroidales</taxon>
        <taxon>Rikenellaceae</taxon>
        <taxon>Alistipes</taxon>
    </lineage>
</organism>
<dbReference type="InterPro" id="IPR036097">
    <property type="entry name" value="HisK_dim/P_sf"/>
</dbReference>
<dbReference type="RefSeq" id="WP_118656177.1">
    <property type="nucleotide sequence ID" value="NZ_JACOOK010000003.1"/>
</dbReference>